<feature type="compositionally biased region" description="Low complexity" evidence="1">
    <location>
        <begin position="396"/>
        <end position="415"/>
    </location>
</feature>
<organism evidence="2 3">
    <name type="scientific">Elysia marginata</name>
    <dbReference type="NCBI Taxonomy" id="1093978"/>
    <lineage>
        <taxon>Eukaryota</taxon>
        <taxon>Metazoa</taxon>
        <taxon>Spiralia</taxon>
        <taxon>Lophotrochozoa</taxon>
        <taxon>Mollusca</taxon>
        <taxon>Gastropoda</taxon>
        <taxon>Heterobranchia</taxon>
        <taxon>Euthyneura</taxon>
        <taxon>Panpulmonata</taxon>
        <taxon>Sacoglossa</taxon>
        <taxon>Placobranchoidea</taxon>
        <taxon>Plakobranchidae</taxon>
        <taxon>Elysia</taxon>
    </lineage>
</organism>
<dbReference type="EMBL" id="BMAT01013095">
    <property type="protein sequence ID" value="GFS05669.1"/>
    <property type="molecule type" value="Genomic_DNA"/>
</dbReference>
<feature type="compositionally biased region" description="Polar residues" evidence="1">
    <location>
        <begin position="428"/>
        <end position="466"/>
    </location>
</feature>
<protein>
    <submittedName>
        <fullName evidence="2">Uncharacterized protein</fullName>
    </submittedName>
</protein>
<comment type="caution">
    <text evidence="2">The sequence shown here is derived from an EMBL/GenBank/DDBJ whole genome shotgun (WGS) entry which is preliminary data.</text>
</comment>
<proteinExistence type="predicted"/>
<feature type="compositionally biased region" description="Basic and acidic residues" evidence="1">
    <location>
        <begin position="467"/>
        <end position="482"/>
    </location>
</feature>
<evidence type="ECO:0000256" key="1">
    <source>
        <dbReference type="SAM" id="MobiDB-lite"/>
    </source>
</evidence>
<sequence length="560" mass="61654">MEQRLQLLEDENQALQAEISVLKKALASNNGESLSLRQQISRLEAKVSGVQPEMINKCIGTGDAFLPKPRILGGANKNGFNPFSTLHTATLLYAGAGSNNRYTVKATLAKGRRKRERSERTHRRPAPYYQDVSDSETMDEAIVLRRNGKPKMSLTGNETRLERARDSASSVSAPSLAAVVPEIRLGLATQEKPLVEISEEKIQTLKQRANTLEQTLHDALSSMENTNRATPRTENESRSSLSGASTPSRGRDRRQPVSGRNSAKQLQQERPRFWTEASFEVNGSPPPGNSYNQTNKDNSSNNNNYNNNNTKVSQDTTKTPRSGPLTVIKRPPDYCRVSGHFQERRAASETLPFTLEQEKSSLLSGRALPLASIKSLDKPVLQETPRQRVSPASVISSNGNNDKSKDSSNGANKSKQNGSSNHNKKDSQITAVNTNNNGNDKSHRSSFYNNTSSPNKQAHKISQTDKPSNKETDGHVSTDNKRVNPRLKAARAGGLVAKCLRCQKLFNSVDNHKLACCYHPKGKARFEHYDGSGRLVAVVHAWQCCQQGQDADGCCFGQHV</sequence>
<reference evidence="2 3" key="1">
    <citation type="journal article" date="2021" name="Elife">
        <title>Chloroplast acquisition without the gene transfer in kleptoplastic sea slugs, Plakobranchus ocellatus.</title>
        <authorList>
            <person name="Maeda T."/>
            <person name="Takahashi S."/>
            <person name="Yoshida T."/>
            <person name="Shimamura S."/>
            <person name="Takaki Y."/>
            <person name="Nagai Y."/>
            <person name="Toyoda A."/>
            <person name="Suzuki Y."/>
            <person name="Arimoto A."/>
            <person name="Ishii H."/>
            <person name="Satoh N."/>
            <person name="Nishiyama T."/>
            <person name="Hasebe M."/>
            <person name="Maruyama T."/>
            <person name="Minagawa J."/>
            <person name="Obokata J."/>
            <person name="Shigenobu S."/>
        </authorList>
    </citation>
    <scope>NUCLEOTIDE SEQUENCE [LARGE SCALE GENOMIC DNA]</scope>
</reference>
<accession>A0AAV4I5D7</accession>
<dbReference type="Proteomes" id="UP000762676">
    <property type="component" value="Unassembled WGS sequence"/>
</dbReference>
<feature type="compositionally biased region" description="Polar residues" evidence="1">
    <location>
        <begin position="238"/>
        <end position="248"/>
    </location>
</feature>
<feature type="region of interest" description="Disordered" evidence="1">
    <location>
        <begin position="379"/>
        <end position="485"/>
    </location>
</feature>
<feature type="region of interest" description="Disordered" evidence="1">
    <location>
        <begin position="221"/>
        <end position="332"/>
    </location>
</feature>
<gene>
    <name evidence="2" type="ORF">ElyMa_006525900</name>
</gene>
<keyword evidence="3" id="KW-1185">Reference proteome</keyword>
<dbReference type="AlphaFoldDB" id="A0AAV4I5D7"/>
<evidence type="ECO:0000313" key="2">
    <source>
        <dbReference type="EMBL" id="GFS05669.1"/>
    </source>
</evidence>
<feature type="compositionally biased region" description="Low complexity" evidence="1">
    <location>
        <begin position="291"/>
        <end position="311"/>
    </location>
</feature>
<feature type="region of interest" description="Disordered" evidence="1">
    <location>
        <begin position="148"/>
        <end position="171"/>
    </location>
</feature>
<evidence type="ECO:0000313" key="3">
    <source>
        <dbReference type="Proteomes" id="UP000762676"/>
    </source>
</evidence>
<name>A0AAV4I5D7_9GAST</name>